<name>A0ABX0LTY3_9BURK</name>
<evidence type="ECO:0000313" key="2">
    <source>
        <dbReference type="Proteomes" id="UP000785613"/>
    </source>
</evidence>
<dbReference type="RefSeq" id="WP_167227034.1">
    <property type="nucleotide sequence ID" value="NZ_VUYU01000012.1"/>
</dbReference>
<organism evidence="1 2">
    <name type="scientific">Massilia rubra</name>
    <dbReference type="NCBI Taxonomy" id="2607910"/>
    <lineage>
        <taxon>Bacteria</taxon>
        <taxon>Pseudomonadati</taxon>
        <taxon>Pseudomonadota</taxon>
        <taxon>Betaproteobacteria</taxon>
        <taxon>Burkholderiales</taxon>
        <taxon>Oxalobacteraceae</taxon>
        <taxon>Telluria group</taxon>
        <taxon>Massilia</taxon>
    </lineage>
</organism>
<keyword evidence="2" id="KW-1185">Reference proteome</keyword>
<dbReference type="EMBL" id="VUYU01000012">
    <property type="protein sequence ID" value="NHZ35642.1"/>
    <property type="molecule type" value="Genomic_DNA"/>
</dbReference>
<evidence type="ECO:0000313" key="1">
    <source>
        <dbReference type="EMBL" id="NHZ35642.1"/>
    </source>
</evidence>
<protein>
    <submittedName>
        <fullName evidence="1">Uncharacterized protein</fullName>
    </submittedName>
</protein>
<comment type="caution">
    <text evidence="1">The sequence shown here is derived from an EMBL/GenBank/DDBJ whole genome shotgun (WGS) entry which is preliminary data.</text>
</comment>
<sequence>MKNLSRALRRHHSARLKRARRFYSGIDNRSDPRRLGILLHTSTLCSCWMCGNARHFLGPTIPEQLHLVKLAEES</sequence>
<proteinExistence type="predicted"/>
<reference evidence="1 2" key="1">
    <citation type="submission" date="2019-09" db="EMBL/GenBank/DDBJ databases">
        <title>Taxonomy of Antarctic Massilia spp.: description of Massilia rubra sp. nov., Massilia aquatica sp. nov., Massilia mucilaginosa sp. nov., Massilia frigida sp. nov. isolated from streams, lakes and regoliths.</title>
        <authorList>
            <person name="Holochova P."/>
            <person name="Sedlacek I."/>
            <person name="Kralova S."/>
            <person name="Maslanova I."/>
            <person name="Busse H.-J."/>
            <person name="Stankova E."/>
            <person name="Vrbovska V."/>
            <person name="Kovarovic V."/>
            <person name="Bartak M."/>
            <person name="Svec P."/>
            <person name="Pantucek R."/>
        </authorList>
    </citation>
    <scope>NUCLEOTIDE SEQUENCE [LARGE SCALE GENOMIC DNA]</scope>
    <source>
        <strain evidence="1 2">CCM 8692</strain>
    </source>
</reference>
<accession>A0ABX0LTY3</accession>
<gene>
    <name evidence="1" type="ORF">F0185_18935</name>
</gene>
<dbReference type="Proteomes" id="UP000785613">
    <property type="component" value="Unassembled WGS sequence"/>
</dbReference>